<dbReference type="EMBL" id="JABELV010000071">
    <property type="protein sequence ID" value="KAG7532215.1"/>
    <property type="molecule type" value="Genomic_DNA"/>
</dbReference>
<organism evidence="3 4">
    <name type="scientific">Filobasidium floriforme</name>
    <dbReference type="NCBI Taxonomy" id="5210"/>
    <lineage>
        <taxon>Eukaryota</taxon>
        <taxon>Fungi</taxon>
        <taxon>Dikarya</taxon>
        <taxon>Basidiomycota</taxon>
        <taxon>Agaricomycotina</taxon>
        <taxon>Tremellomycetes</taxon>
        <taxon>Filobasidiales</taxon>
        <taxon>Filobasidiaceae</taxon>
        <taxon>Filobasidium</taxon>
    </lineage>
</organism>
<dbReference type="AlphaFoldDB" id="A0A8K0JLK3"/>
<dbReference type="InterPro" id="IPR009057">
    <property type="entry name" value="Homeodomain-like_sf"/>
</dbReference>
<dbReference type="InterPro" id="IPR001005">
    <property type="entry name" value="SANT/Myb"/>
</dbReference>
<dbReference type="Proteomes" id="UP000812966">
    <property type="component" value="Unassembled WGS sequence"/>
</dbReference>
<evidence type="ECO:0000259" key="2">
    <source>
        <dbReference type="SMART" id="SM00717"/>
    </source>
</evidence>
<keyword evidence="4" id="KW-1185">Reference proteome</keyword>
<dbReference type="SUPFAM" id="SSF46689">
    <property type="entry name" value="Homeodomain-like"/>
    <property type="match status" value="1"/>
</dbReference>
<dbReference type="Gene3D" id="1.10.10.60">
    <property type="entry name" value="Homeodomain-like"/>
    <property type="match status" value="1"/>
</dbReference>
<sequence>MPRAPKAKAIATSSAEEDTKPYNRTPSAPPASPGKKGKTWTKADKIKLLLEVIGSQKPDFDMISTKFEGRTRSQVYDQWRQQVLPGIKATGSVEGGKASE</sequence>
<gene>
    <name evidence="3" type="ORF">FFLO_03764</name>
</gene>
<dbReference type="SMART" id="SM00717">
    <property type="entry name" value="SANT"/>
    <property type="match status" value="1"/>
</dbReference>
<evidence type="ECO:0000313" key="4">
    <source>
        <dbReference type="Proteomes" id="UP000812966"/>
    </source>
</evidence>
<protein>
    <recommendedName>
        <fullName evidence="2">Myb-like domain-containing protein</fullName>
    </recommendedName>
</protein>
<evidence type="ECO:0000313" key="3">
    <source>
        <dbReference type="EMBL" id="KAG7532215.1"/>
    </source>
</evidence>
<evidence type="ECO:0000256" key="1">
    <source>
        <dbReference type="SAM" id="MobiDB-lite"/>
    </source>
</evidence>
<proteinExistence type="predicted"/>
<comment type="caution">
    <text evidence="3">The sequence shown here is derived from an EMBL/GenBank/DDBJ whole genome shotgun (WGS) entry which is preliminary data.</text>
</comment>
<feature type="domain" description="Myb-like" evidence="2">
    <location>
        <begin position="36"/>
        <end position="85"/>
    </location>
</feature>
<feature type="region of interest" description="Disordered" evidence="1">
    <location>
        <begin position="1"/>
        <end position="40"/>
    </location>
</feature>
<dbReference type="CDD" id="cd00167">
    <property type="entry name" value="SANT"/>
    <property type="match status" value="1"/>
</dbReference>
<reference evidence="3" key="1">
    <citation type="submission" date="2020-04" db="EMBL/GenBank/DDBJ databases">
        <title>Analysis of mating type loci in Filobasidium floriforme.</title>
        <authorList>
            <person name="Nowrousian M."/>
        </authorList>
    </citation>
    <scope>NUCLEOTIDE SEQUENCE</scope>
    <source>
        <strain evidence="3">CBS 6242</strain>
    </source>
</reference>
<name>A0A8K0JLK3_9TREE</name>
<accession>A0A8K0JLK3</accession>